<dbReference type="InterPro" id="IPR015797">
    <property type="entry name" value="NUDIX_hydrolase-like_dom_sf"/>
</dbReference>
<name>A0ABS5PNE9_9FIRM</name>
<evidence type="ECO:0000256" key="2">
    <source>
        <dbReference type="ARBA" id="ARBA00005582"/>
    </source>
</evidence>
<dbReference type="PANTHER" id="PTHR47707">
    <property type="entry name" value="8-OXO-DGTP DIPHOSPHATASE"/>
    <property type="match status" value="1"/>
</dbReference>
<keyword evidence="6" id="KW-0227">DNA damage</keyword>
<comment type="cofactor">
    <cofactor evidence="1">
        <name>Mg(2+)</name>
        <dbReference type="ChEBI" id="CHEBI:18420"/>
    </cofactor>
</comment>
<evidence type="ECO:0000259" key="12">
    <source>
        <dbReference type="PROSITE" id="PS51462"/>
    </source>
</evidence>
<dbReference type="Pfam" id="PF00293">
    <property type="entry name" value="NUDIX"/>
    <property type="match status" value="1"/>
</dbReference>
<comment type="catalytic activity">
    <reaction evidence="10">
        <text>8-oxo-dGTP + H2O = 8-oxo-dGMP + diphosphate + H(+)</text>
        <dbReference type="Rhea" id="RHEA:31575"/>
        <dbReference type="ChEBI" id="CHEBI:15377"/>
        <dbReference type="ChEBI" id="CHEBI:15378"/>
        <dbReference type="ChEBI" id="CHEBI:33019"/>
        <dbReference type="ChEBI" id="CHEBI:63224"/>
        <dbReference type="ChEBI" id="CHEBI:77896"/>
        <dbReference type="EC" id="3.6.1.55"/>
    </reaction>
</comment>
<keyword evidence="7" id="KW-0378">Hydrolase</keyword>
<evidence type="ECO:0000256" key="6">
    <source>
        <dbReference type="ARBA" id="ARBA00022763"/>
    </source>
</evidence>
<evidence type="ECO:0000256" key="10">
    <source>
        <dbReference type="ARBA" id="ARBA00035861"/>
    </source>
</evidence>
<keyword evidence="3" id="KW-0515">Mutator protein</keyword>
<dbReference type="InterPro" id="IPR000086">
    <property type="entry name" value="NUDIX_hydrolase_dom"/>
</dbReference>
<dbReference type="PROSITE" id="PS51462">
    <property type="entry name" value="NUDIX"/>
    <property type="match status" value="1"/>
</dbReference>
<dbReference type="CDD" id="cd04693">
    <property type="entry name" value="NUDIX_Hydrolase"/>
    <property type="match status" value="1"/>
</dbReference>
<keyword evidence="9" id="KW-0234">DNA repair</keyword>
<evidence type="ECO:0000256" key="11">
    <source>
        <dbReference type="ARBA" id="ARBA00038905"/>
    </source>
</evidence>
<feature type="domain" description="Nudix hydrolase" evidence="12">
    <location>
        <begin position="28"/>
        <end position="158"/>
    </location>
</feature>
<protein>
    <recommendedName>
        <fullName evidence="11">8-oxo-dGTP diphosphatase</fullName>
        <ecNumber evidence="11">3.6.1.55</ecNumber>
    </recommendedName>
</protein>
<keyword evidence="5" id="KW-0479">Metal-binding</keyword>
<evidence type="ECO:0000256" key="3">
    <source>
        <dbReference type="ARBA" id="ARBA00022457"/>
    </source>
</evidence>
<evidence type="ECO:0000256" key="5">
    <source>
        <dbReference type="ARBA" id="ARBA00022723"/>
    </source>
</evidence>
<comment type="caution">
    <text evidence="13">The sequence shown here is derived from an EMBL/GenBank/DDBJ whole genome shotgun (WGS) entry which is preliminary data.</text>
</comment>
<dbReference type="EMBL" id="JAHBCL010000006">
    <property type="protein sequence ID" value="MBS7525919.1"/>
    <property type="molecule type" value="Genomic_DNA"/>
</dbReference>
<keyword evidence="14" id="KW-1185">Reference proteome</keyword>
<evidence type="ECO:0000313" key="14">
    <source>
        <dbReference type="Proteomes" id="UP000746471"/>
    </source>
</evidence>
<evidence type="ECO:0000256" key="7">
    <source>
        <dbReference type="ARBA" id="ARBA00022801"/>
    </source>
</evidence>
<dbReference type="InterPro" id="IPR047127">
    <property type="entry name" value="MutT-like"/>
</dbReference>
<reference evidence="13 14" key="1">
    <citation type="submission" date="2021-05" db="EMBL/GenBank/DDBJ databases">
        <title>Fusibacter ferrireducens sp. nov., an anaerobic, sulfur- and Fe-reducing bacterium isolated from the mangrove sediment.</title>
        <authorList>
            <person name="Qiu D."/>
        </authorList>
    </citation>
    <scope>NUCLEOTIDE SEQUENCE [LARGE SCALE GENOMIC DNA]</scope>
    <source>
        <strain evidence="13 14">DSM 12116</strain>
    </source>
</reference>
<dbReference type="Proteomes" id="UP000746471">
    <property type="component" value="Unassembled WGS sequence"/>
</dbReference>
<dbReference type="PANTHER" id="PTHR47707:SF1">
    <property type="entry name" value="NUDIX HYDROLASE FAMILY PROTEIN"/>
    <property type="match status" value="1"/>
</dbReference>
<keyword evidence="8" id="KW-0460">Magnesium</keyword>
<dbReference type="RefSeq" id="WP_213235705.1">
    <property type="nucleotide sequence ID" value="NZ_JAHBCL010000006.1"/>
</dbReference>
<dbReference type="EC" id="3.6.1.55" evidence="11"/>
<evidence type="ECO:0000256" key="9">
    <source>
        <dbReference type="ARBA" id="ARBA00023204"/>
    </source>
</evidence>
<evidence type="ECO:0000313" key="13">
    <source>
        <dbReference type="EMBL" id="MBS7525919.1"/>
    </source>
</evidence>
<accession>A0ABS5PNE9</accession>
<comment type="similarity">
    <text evidence="2">Belongs to the Nudix hydrolase family.</text>
</comment>
<evidence type="ECO:0000256" key="1">
    <source>
        <dbReference type="ARBA" id="ARBA00001946"/>
    </source>
</evidence>
<keyword evidence="4" id="KW-0235">DNA replication</keyword>
<proteinExistence type="inferred from homology"/>
<evidence type="ECO:0000256" key="8">
    <source>
        <dbReference type="ARBA" id="ARBA00022842"/>
    </source>
</evidence>
<dbReference type="Gene3D" id="3.90.79.10">
    <property type="entry name" value="Nucleoside Triphosphate Pyrophosphohydrolase"/>
    <property type="match status" value="1"/>
</dbReference>
<organism evidence="13 14">
    <name type="scientific">Fusibacter paucivorans</name>
    <dbReference type="NCBI Taxonomy" id="76009"/>
    <lineage>
        <taxon>Bacteria</taxon>
        <taxon>Bacillati</taxon>
        <taxon>Bacillota</taxon>
        <taxon>Clostridia</taxon>
        <taxon>Eubacteriales</taxon>
        <taxon>Eubacteriales Family XII. Incertae Sedis</taxon>
        <taxon>Fusibacter</taxon>
    </lineage>
</organism>
<sequence length="164" mass="18565">MELWDIYDANRCRTGKKVVRGVPLGEGEFHLVVFAVIMNAKGEIIVSKRTPNKTFPNHWEITGGAAVSGDDSESAVLREIKEELGITFKRGDGKRIKRFIQYSEFSYFGDIWLFKAEVDMASIICQPEEVSEVKRVDQSALLALLDSGVFIKNQHVIDCLKNLW</sequence>
<dbReference type="SUPFAM" id="SSF55811">
    <property type="entry name" value="Nudix"/>
    <property type="match status" value="1"/>
</dbReference>
<evidence type="ECO:0000256" key="4">
    <source>
        <dbReference type="ARBA" id="ARBA00022705"/>
    </source>
</evidence>
<gene>
    <name evidence="13" type="ORF">KHM83_04410</name>
</gene>